<accession>A0A9D2IKF1</accession>
<gene>
    <name evidence="1" type="ORF">H9817_09735</name>
</gene>
<dbReference type="SUPFAM" id="SSF56399">
    <property type="entry name" value="ADP-ribosylation"/>
    <property type="match status" value="1"/>
</dbReference>
<feature type="non-terminal residue" evidence="1">
    <location>
        <position position="102"/>
    </location>
</feature>
<sequence>MKDHTVIIGYHGTCSKHLNSIVKYGLDPAKVKKRTDHWLGQGIYFYKDMQHAEWWAEDQCTKPYNRNTYPIIFRARLSAEKERILDLDESMQLDFFFDFMLQ</sequence>
<dbReference type="AlphaFoldDB" id="A0A9D2IKF1"/>
<name>A0A9D2IKF1_9FIRM</name>
<proteinExistence type="predicted"/>
<reference evidence="1" key="1">
    <citation type="journal article" date="2021" name="PeerJ">
        <title>Extensive microbial diversity within the chicken gut microbiome revealed by metagenomics and culture.</title>
        <authorList>
            <person name="Gilroy R."/>
            <person name="Ravi A."/>
            <person name="Getino M."/>
            <person name="Pursley I."/>
            <person name="Horton D.L."/>
            <person name="Alikhan N.F."/>
            <person name="Baker D."/>
            <person name="Gharbi K."/>
            <person name="Hall N."/>
            <person name="Watson M."/>
            <person name="Adriaenssens E.M."/>
            <person name="Foster-Nyarko E."/>
            <person name="Jarju S."/>
            <person name="Secka A."/>
            <person name="Antonio M."/>
            <person name="Oren A."/>
            <person name="Chaudhuri R.R."/>
            <person name="La Ragione R."/>
            <person name="Hildebrand F."/>
            <person name="Pallen M.J."/>
        </authorList>
    </citation>
    <scope>NUCLEOTIDE SEQUENCE</scope>
    <source>
        <strain evidence="1">ChiGjej1B1-13045</strain>
    </source>
</reference>
<protein>
    <recommendedName>
        <fullName evidence="3">PARP catalytic domain-containing protein</fullName>
    </recommendedName>
</protein>
<dbReference type="Proteomes" id="UP000824017">
    <property type="component" value="Unassembled WGS sequence"/>
</dbReference>
<evidence type="ECO:0008006" key="3">
    <source>
        <dbReference type="Google" id="ProtNLM"/>
    </source>
</evidence>
<comment type="caution">
    <text evidence="1">The sequence shown here is derived from an EMBL/GenBank/DDBJ whole genome shotgun (WGS) entry which is preliminary data.</text>
</comment>
<organism evidence="1 2">
    <name type="scientific">Candidatus Mediterraneibacter stercorigallinarum</name>
    <dbReference type="NCBI Taxonomy" id="2838686"/>
    <lineage>
        <taxon>Bacteria</taxon>
        <taxon>Bacillati</taxon>
        <taxon>Bacillota</taxon>
        <taxon>Clostridia</taxon>
        <taxon>Lachnospirales</taxon>
        <taxon>Lachnospiraceae</taxon>
        <taxon>Mediterraneibacter</taxon>
    </lineage>
</organism>
<reference evidence="1" key="2">
    <citation type="submission" date="2021-04" db="EMBL/GenBank/DDBJ databases">
        <authorList>
            <person name="Gilroy R."/>
        </authorList>
    </citation>
    <scope>NUCLEOTIDE SEQUENCE</scope>
    <source>
        <strain evidence="1">ChiGjej1B1-13045</strain>
    </source>
</reference>
<evidence type="ECO:0000313" key="2">
    <source>
        <dbReference type="Proteomes" id="UP000824017"/>
    </source>
</evidence>
<dbReference type="EMBL" id="DXCD01000250">
    <property type="protein sequence ID" value="HIZ14189.1"/>
    <property type="molecule type" value="Genomic_DNA"/>
</dbReference>
<dbReference type="Gene3D" id="3.90.175.10">
    <property type="entry name" value="Diphtheria Toxin, domain 1"/>
    <property type="match status" value="1"/>
</dbReference>
<evidence type="ECO:0000313" key="1">
    <source>
        <dbReference type="EMBL" id="HIZ14189.1"/>
    </source>
</evidence>